<dbReference type="Pfam" id="PF01875">
    <property type="entry name" value="Memo"/>
    <property type="match status" value="1"/>
</dbReference>
<proteinExistence type="inferred from homology"/>
<evidence type="ECO:0000256" key="1">
    <source>
        <dbReference type="ARBA" id="ARBA00006315"/>
    </source>
</evidence>
<dbReference type="RefSeq" id="XP_026189708.1">
    <property type="nucleotide sequence ID" value="XM_026333923.1"/>
</dbReference>
<dbReference type="PANTHER" id="PTHR11060:SF0">
    <property type="entry name" value="PROTEIN MEMO1"/>
    <property type="match status" value="1"/>
</dbReference>
<keyword evidence="2" id="KW-1185">Reference proteome</keyword>
<dbReference type="Gene3D" id="3.40.830.10">
    <property type="entry name" value="LigB-like"/>
    <property type="match status" value="1"/>
</dbReference>
<evidence type="ECO:0000313" key="3">
    <source>
        <dbReference type="RefSeq" id="XP_026189708.1"/>
    </source>
</evidence>
<sequence length="271" mass="28997">MPRHRADAGTTPCACGDNTRSHFLDQTVASGPFLLACGCKDCLLVLEIGFSGVVVRTQSHQDGLRTSHQAGVWFPGKAAELRADVDSMLDAAFAASGTVKALVVPHAAYTYSGQVAAAAFKQMQSLQRTLLWGLGSLEACGTGLMVPPQEYSGYGSPIDSVPIDTEALNALLHTGWYDIAPFALEKAEHSVAVQIPFLRRVLPEGALLLPIYVGSLIDEELPSLGLENHMKKTRNQICGYDALRLFLTSNKIVNPNDSTVGYAAIGFFSSN</sequence>
<organism evidence="2 3">
    <name type="scientific">Cyclospora cayetanensis</name>
    <dbReference type="NCBI Taxonomy" id="88456"/>
    <lineage>
        <taxon>Eukaryota</taxon>
        <taxon>Sar</taxon>
        <taxon>Alveolata</taxon>
        <taxon>Apicomplexa</taxon>
        <taxon>Conoidasida</taxon>
        <taxon>Coccidia</taxon>
        <taxon>Eucoccidiorida</taxon>
        <taxon>Eimeriorina</taxon>
        <taxon>Eimeriidae</taxon>
        <taxon>Cyclospora</taxon>
    </lineage>
</organism>
<dbReference type="OrthoDB" id="417112at2759"/>
<comment type="similarity">
    <text evidence="1">Belongs to the MEMO1 family.</text>
</comment>
<reference evidence="3" key="1">
    <citation type="submission" date="2025-08" db="UniProtKB">
        <authorList>
            <consortium name="RefSeq"/>
        </authorList>
    </citation>
    <scope>IDENTIFICATION</scope>
</reference>
<gene>
    <name evidence="3" type="primary">LOC34620355</name>
</gene>
<dbReference type="PANTHER" id="PTHR11060">
    <property type="entry name" value="PROTEIN MEMO1"/>
    <property type="match status" value="1"/>
</dbReference>
<dbReference type="CDD" id="cd07361">
    <property type="entry name" value="MEMO_like"/>
    <property type="match status" value="1"/>
</dbReference>
<protein>
    <submittedName>
        <fullName evidence="3">Protein memo-1 homolog</fullName>
    </submittedName>
</protein>
<name>A0A6P6RPU1_9EIME</name>
<dbReference type="GeneID" id="34620355"/>
<dbReference type="InterPro" id="IPR002737">
    <property type="entry name" value="MEMO1_fam"/>
</dbReference>
<accession>A0A6P6RPU1</accession>
<dbReference type="AlphaFoldDB" id="A0A6P6RPU1"/>
<dbReference type="Proteomes" id="UP000515125">
    <property type="component" value="Unplaced"/>
</dbReference>
<dbReference type="NCBIfam" id="TIGR04336">
    <property type="entry name" value="AmmeMemoSam_B"/>
    <property type="match status" value="1"/>
</dbReference>
<evidence type="ECO:0000313" key="2">
    <source>
        <dbReference type="Proteomes" id="UP000515125"/>
    </source>
</evidence>